<feature type="transmembrane region" description="Helical" evidence="6">
    <location>
        <begin position="66"/>
        <end position="88"/>
    </location>
</feature>
<evidence type="ECO:0000256" key="5">
    <source>
        <dbReference type="ARBA" id="ARBA00023136"/>
    </source>
</evidence>
<keyword evidence="3 6" id="KW-0812">Transmembrane</keyword>
<keyword evidence="8" id="KW-1185">Reference proteome</keyword>
<keyword evidence="5 6" id="KW-0472">Membrane</keyword>
<name>A0A1W2EMZ4_9BACT</name>
<dbReference type="STRING" id="1121400.SAMN02746065_13522"/>
<dbReference type="PANTHER" id="PTHR34857">
    <property type="entry name" value="SLL0384 PROTEIN"/>
    <property type="match status" value="1"/>
</dbReference>
<evidence type="ECO:0000256" key="6">
    <source>
        <dbReference type="SAM" id="Phobius"/>
    </source>
</evidence>
<comment type="subcellular location">
    <subcellularLocation>
        <location evidence="1">Membrane</location>
        <topology evidence="1">Multi-pass membrane protein</topology>
    </subcellularLocation>
</comment>
<evidence type="ECO:0000256" key="3">
    <source>
        <dbReference type="ARBA" id="ARBA00022692"/>
    </source>
</evidence>
<dbReference type="RefSeq" id="WP_084071657.1">
    <property type="nucleotide sequence ID" value="NZ_FWXY01000035.1"/>
</dbReference>
<feature type="transmembrane region" description="Helical" evidence="6">
    <location>
        <begin position="36"/>
        <end position="54"/>
    </location>
</feature>
<dbReference type="OrthoDB" id="8075495at2"/>
<keyword evidence="4 6" id="KW-1133">Transmembrane helix</keyword>
<keyword evidence="2" id="KW-1003">Cell membrane</keyword>
<evidence type="ECO:0000256" key="1">
    <source>
        <dbReference type="ARBA" id="ARBA00004141"/>
    </source>
</evidence>
<gene>
    <name evidence="7" type="ORF">SAMN02746065_13522</name>
</gene>
<feature type="transmembrane region" description="Helical" evidence="6">
    <location>
        <begin position="108"/>
        <end position="130"/>
    </location>
</feature>
<sequence>MVENPSLTGSGGLDIRSKCALFIQFMVWTVLYDHPACHGVISCMIVGGGLYVGLSMKQMFFRLIPLVPLFVMIMLFTGFNSGTGFVHLENKVALFTLWPGASLTRGGLMLGATFLFRLLNMVVLTQIILFTTPLDQFINLFVKLKLPPALSFLITTAIRFVPALDKKRNLIIAAQRARGIDMDEGSLFEKFKARVAIMIPLMVNAIVISDQLSMALMNRGFGYRKNWTVMTRLQFRMPDYFVLCLSLGSLVPAFVIRYPGLIEKYLDIEHVSVLFRI</sequence>
<dbReference type="EMBL" id="FWXY01000035">
    <property type="protein sequence ID" value="SMD10656.1"/>
    <property type="molecule type" value="Genomic_DNA"/>
</dbReference>
<dbReference type="InterPro" id="IPR051611">
    <property type="entry name" value="ECF_transporter_component"/>
</dbReference>
<reference evidence="7 8" key="1">
    <citation type="submission" date="2017-04" db="EMBL/GenBank/DDBJ databases">
        <authorList>
            <person name="Afonso C.L."/>
            <person name="Miller P.J."/>
            <person name="Scott M.A."/>
            <person name="Spackman E."/>
            <person name="Goraichik I."/>
            <person name="Dimitrov K.M."/>
            <person name="Suarez D.L."/>
            <person name="Swayne D.E."/>
        </authorList>
    </citation>
    <scope>NUCLEOTIDE SEQUENCE [LARGE SCALE GENOMIC DNA]</scope>
    <source>
        <strain evidence="7 8">DSM 3385</strain>
    </source>
</reference>
<organism evidence="7 8">
    <name type="scientific">Desulfocicer vacuolatum DSM 3385</name>
    <dbReference type="NCBI Taxonomy" id="1121400"/>
    <lineage>
        <taxon>Bacteria</taxon>
        <taxon>Pseudomonadati</taxon>
        <taxon>Thermodesulfobacteriota</taxon>
        <taxon>Desulfobacteria</taxon>
        <taxon>Desulfobacterales</taxon>
        <taxon>Desulfobacteraceae</taxon>
        <taxon>Desulfocicer</taxon>
    </lineage>
</organism>
<dbReference type="Pfam" id="PF02361">
    <property type="entry name" value="CbiQ"/>
    <property type="match status" value="1"/>
</dbReference>
<proteinExistence type="predicted"/>
<evidence type="ECO:0000313" key="8">
    <source>
        <dbReference type="Proteomes" id="UP000192418"/>
    </source>
</evidence>
<dbReference type="AlphaFoldDB" id="A0A1W2EMZ4"/>
<dbReference type="PANTHER" id="PTHR34857:SF2">
    <property type="entry name" value="SLL0384 PROTEIN"/>
    <property type="match status" value="1"/>
</dbReference>
<evidence type="ECO:0000256" key="4">
    <source>
        <dbReference type="ARBA" id="ARBA00022989"/>
    </source>
</evidence>
<accession>A0A1W2EMZ4</accession>
<feature type="transmembrane region" description="Helical" evidence="6">
    <location>
        <begin position="195"/>
        <end position="216"/>
    </location>
</feature>
<dbReference type="InterPro" id="IPR003339">
    <property type="entry name" value="ABC/ECF_trnsptr_transmembrane"/>
</dbReference>
<protein>
    <submittedName>
        <fullName evidence="7">Energy-coupling factor transport system permease protein</fullName>
    </submittedName>
</protein>
<evidence type="ECO:0000256" key="2">
    <source>
        <dbReference type="ARBA" id="ARBA00022475"/>
    </source>
</evidence>
<evidence type="ECO:0000313" key="7">
    <source>
        <dbReference type="EMBL" id="SMD10656.1"/>
    </source>
</evidence>
<dbReference type="CDD" id="cd16914">
    <property type="entry name" value="EcfT"/>
    <property type="match status" value="1"/>
</dbReference>
<feature type="transmembrane region" description="Helical" evidence="6">
    <location>
        <begin position="237"/>
        <end position="256"/>
    </location>
</feature>
<dbReference type="GO" id="GO:0005886">
    <property type="term" value="C:plasma membrane"/>
    <property type="evidence" value="ECO:0007669"/>
    <property type="project" value="UniProtKB-ARBA"/>
</dbReference>
<dbReference type="Proteomes" id="UP000192418">
    <property type="component" value="Unassembled WGS sequence"/>
</dbReference>
<feature type="transmembrane region" description="Helical" evidence="6">
    <location>
        <begin position="142"/>
        <end position="161"/>
    </location>
</feature>